<dbReference type="Proteomes" id="UP001054945">
    <property type="component" value="Unassembled WGS sequence"/>
</dbReference>
<proteinExistence type="predicted"/>
<dbReference type="PROSITE" id="PS50011">
    <property type="entry name" value="PROTEIN_KINASE_DOM"/>
    <property type="match status" value="1"/>
</dbReference>
<dbReference type="SUPFAM" id="SSF56112">
    <property type="entry name" value="Protein kinase-like (PK-like)"/>
    <property type="match status" value="1"/>
</dbReference>
<evidence type="ECO:0000256" key="1">
    <source>
        <dbReference type="SAM" id="MobiDB-lite"/>
    </source>
</evidence>
<feature type="region of interest" description="Disordered" evidence="1">
    <location>
        <begin position="311"/>
        <end position="331"/>
    </location>
</feature>
<sequence>MISILSCLDGATPKLAVNRENKECAAAKICELKGEDDLDDFTVEIDILTECRHPNIVGLVEAFFHESKLWMMIEFCEGGAVDSIMIDLEKPLTEPQIRYICHEMCKADFGVSAKNKDTLQKRDSFIGTPYWMAPEVVICETFRDNLYDYKADIWSLGITLIEFAQMEPPNHELSPMRVLLKIQKSDPPTLDQPSRWSKDFSLFLTKCLLKDPQSRLSASELLRHPFIAKATDRKPLLELIVEYKAEVFEEVMEEVDDESESTISNTCRNSQLSMDSEVLDNVSNFSEPIEDNTSVSKGVYSENVEIKSVVSEHLTPDRNETKPDSTASDISDSIISSTKSFDSLCLESSKIENEELETNVTILHSVESKSETDLSSELKPALNKSFSDSSINEAKSGPLPHILPLQNSENDENETICISDENPSTSSEHLHDSYQIWN</sequence>
<dbReference type="InterPro" id="IPR000719">
    <property type="entry name" value="Prot_kinase_dom"/>
</dbReference>
<dbReference type="InterPro" id="IPR051585">
    <property type="entry name" value="STE20_Ser/Thr_Kinases"/>
</dbReference>
<dbReference type="GO" id="GO:0005524">
    <property type="term" value="F:ATP binding"/>
    <property type="evidence" value="ECO:0007669"/>
    <property type="project" value="InterPro"/>
</dbReference>
<dbReference type="Gene3D" id="1.10.510.10">
    <property type="entry name" value="Transferase(Phosphotransferase) domain 1"/>
    <property type="match status" value="2"/>
</dbReference>
<dbReference type="Pfam" id="PF00069">
    <property type="entry name" value="Pkinase"/>
    <property type="match status" value="1"/>
</dbReference>
<dbReference type="EMBL" id="BPLR01002154">
    <property type="protein sequence ID" value="GIX70606.1"/>
    <property type="molecule type" value="Genomic_DNA"/>
</dbReference>
<dbReference type="PANTHER" id="PTHR46538:SF3">
    <property type="entry name" value="PROTEIN KINASE DOMAIN-CONTAINING PROTEIN"/>
    <property type="match status" value="1"/>
</dbReference>
<feature type="region of interest" description="Disordered" evidence="1">
    <location>
        <begin position="388"/>
        <end position="407"/>
    </location>
</feature>
<dbReference type="PANTHER" id="PTHR46538">
    <property type="entry name" value="PROTEIN KINASE DOMAIN-CONTAINING PROTEIN"/>
    <property type="match status" value="1"/>
</dbReference>
<evidence type="ECO:0000313" key="3">
    <source>
        <dbReference type="EMBL" id="GIX70606.1"/>
    </source>
</evidence>
<dbReference type="InterPro" id="IPR011009">
    <property type="entry name" value="Kinase-like_dom_sf"/>
</dbReference>
<evidence type="ECO:0000259" key="2">
    <source>
        <dbReference type="PROSITE" id="PS50011"/>
    </source>
</evidence>
<organism evidence="3 4">
    <name type="scientific">Caerostris extrusa</name>
    <name type="common">Bark spider</name>
    <name type="synonym">Caerostris bankana</name>
    <dbReference type="NCBI Taxonomy" id="172846"/>
    <lineage>
        <taxon>Eukaryota</taxon>
        <taxon>Metazoa</taxon>
        <taxon>Ecdysozoa</taxon>
        <taxon>Arthropoda</taxon>
        <taxon>Chelicerata</taxon>
        <taxon>Arachnida</taxon>
        <taxon>Araneae</taxon>
        <taxon>Araneomorphae</taxon>
        <taxon>Entelegynae</taxon>
        <taxon>Araneoidea</taxon>
        <taxon>Araneidae</taxon>
        <taxon>Caerostris</taxon>
    </lineage>
</organism>
<gene>
    <name evidence="3" type="primary">STK10</name>
    <name evidence="3" type="ORF">CEXT_283311</name>
</gene>
<feature type="domain" description="Protein kinase" evidence="2">
    <location>
        <begin position="1"/>
        <end position="227"/>
    </location>
</feature>
<dbReference type="GO" id="GO:0004672">
    <property type="term" value="F:protein kinase activity"/>
    <property type="evidence" value="ECO:0007669"/>
    <property type="project" value="InterPro"/>
</dbReference>
<keyword evidence="4" id="KW-1185">Reference proteome</keyword>
<protein>
    <recommendedName>
        <fullName evidence="2">Protein kinase domain-containing protein</fullName>
    </recommendedName>
</protein>
<evidence type="ECO:0000313" key="4">
    <source>
        <dbReference type="Proteomes" id="UP001054945"/>
    </source>
</evidence>
<feature type="compositionally biased region" description="Basic and acidic residues" evidence="1">
    <location>
        <begin position="314"/>
        <end position="323"/>
    </location>
</feature>
<accession>A0AAV4ME01</accession>
<feature type="region of interest" description="Disordered" evidence="1">
    <location>
        <begin position="416"/>
        <end position="438"/>
    </location>
</feature>
<dbReference type="AlphaFoldDB" id="A0AAV4ME01"/>
<name>A0AAV4ME01_CAEEX</name>
<reference evidence="3 4" key="1">
    <citation type="submission" date="2021-06" db="EMBL/GenBank/DDBJ databases">
        <title>Caerostris extrusa draft genome.</title>
        <authorList>
            <person name="Kono N."/>
            <person name="Arakawa K."/>
        </authorList>
    </citation>
    <scope>NUCLEOTIDE SEQUENCE [LARGE SCALE GENOMIC DNA]</scope>
</reference>
<comment type="caution">
    <text evidence="3">The sequence shown here is derived from an EMBL/GenBank/DDBJ whole genome shotgun (WGS) entry which is preliminary data.</text>
</comment>